<sequence length="232" mass="25632">MDMRTHCIHFPKPNELDAVGKGFGALAQNEAFRKCVGAIDGCHIRIKALAGPASSDYVNRKLFCSIQLQGVCDSGGKFWTPLVATQDQCMTPECSTVLYSQITCTLPQPISILTPYREPLQCRVQEHYNVHHVKACSIIERAFGMIETRWRSIFFKALEVDPTFVPAIITCCAALHNICLGVGDIEEPVQEALRDNVDQAPLAVEVSGAAIRNRLAGRISAPIHQLLDHDYL</sequence>
<dbReference type="PANTHER" id="PTHR22930:SF206">
    <property type="entry name" value="NUCLEASE HARBI1"/>
    <property type="match status" value="1"/>
</dbReference>
<evidence type="ECO:0000259" key="8">
    <source>
        <dbReference type="Pfam" id="PF13359"/>
    </source>
</evidence>
<proteinExistence type="inferred from homology"/>
<comment type="caution">
    <text evidence="9">The sequence shown here is derived from an EMBL/GenBank/DDBJ whole genome shotgun (WGS) entry which is preliminary data.</text>
</comment>
<comment type="similarity">
    <text evidence="3">Belongs to the HARBI1 family.</text>
</comment>
<evidence type="ECO:0000256" key="7">
    <source>
        <dbReference type="ARBA" id="ARBA00023242"/>
    </source>
</evidence>
<keyword evidence="6" id="KW-0378">Hydrolase</keyword>
<keyword evidence="7" id="KW-0539">Nucleus</keyword>
<evidence type="ECO:0000256" key="2">
    <source>
        <dbReference type="ARBA" id="ARBA00004123"/>
    </source>
</evidence>
<evidence type="ECO:0000256" key="6">
    <source>
        <dbReference type="ARBA" id="ARBA00022801"/>
    </source>
</evidence>
<dbReference type="GO" id="GO:0004518">
    <property type="term" value="F:nuclease activity"/>
    <property type="evidence" value="ECO:0007669"/>
    <property type="project" value="UniProtKB-KW"/>
</dbReference>
<evidence type="ECO:0000313" key="10">
    <source>
        <dbReference type="Proteomes" id="UP001174136"/>
    </source>
</evidence>
<feature type="domain" description="DDE Tnp4" evidence="8">
    <location>
        <begin position="39"/>
        <end position="177"/>
    </location>
</feature>
<dbReference type="InterPro" id="IPR045249">
    <property type="entry name" value="HARBI1-like"/>
</dbReference>
<evidence type="ECO:0000256" key="1">
    <source>
        <dbReference type="ARBA" id="ARBA00001968"/>
    </source>
</evidence>
<evidence type="ECO:0000256" key="5">
    <source>
        <dbReference type="ARBA" id="ARBA00022723"/>
    </source>
</evidence>
<name>A0AA47N029_MERPO</name>
<keyword evidence="10" id="KW-1185">Reference proteome</keyword>
<dbReference type="InterPro" id="IPR027806">
    <property type="entry name" value="HARBI1_dom"/>
</dbReference>
<dbReference type="PANTHER" id="PTHR22930">
    <property type="match status" value="1"/>
</dbReference>
<reference evidence="9" key="1">
    <citation type="journal article" date="2023" name="Front. Mar. Sci.">
        <title>A new Merluccius polli reference genome to investigate the effects of global change in West African waters.</title>
        <authorList>
            <person name="Mateo J.L."/>
            <person name="Blanco-Fernandez C."/>
            <person name="Garcia-Vazquez E."/>
            <person name="Machado-Schiaffino G."/>
        </authorList>
    </citation>
    <scope>NUCLEOTIDE SEQUENCE</scope>
    <source>
        <strain evidence="9">C29</strain>
        <tissue evidence="9">Fin</tissue>
    </source>
</reference>
<dbReference type="GO" id="GO:0016787">
    <property type="term" value="F:hydrolase activity"/>
    <property type="evidence" value="ECO:0007669"/>
    <property type="project" value="UniProtKB-KW"/>
</dbReference>
<evidence type="ECO:0000313" key="9">
    <source>
        <dbReference type="EMBL" id="KAK0149802.1"/>
    </source>
</evidence>
<evidence type="ECO:0000256" key="4">
    <source>
        <dbReference type="ARBA" id="ARBA00022722"/>
    </source>
</evidence>
<dbReference type="EMBL" id="JAOPHQ010001716">
    <property type="protein sequence ID" value="KAK0149802.1"/>
    <property type="molecule type" value="Genomic_DNA"/>
</dbReference>
<dbReference type="GO" id="GO:0005634">
    <property type="term" value="C:nucleus"/>
    <property type="evidence" value="ECO:0007669"/>
    <property type="project" value="UniProtKB-SubCell"/>
</dbReference>
<dbReference type="AlphaFoldDB" id="A0AA47N029"/>
<keyword evidence="4" id="KW-0540">Nuclease</keyword>
<organism evidence="9 10">
    <name type="scientific">Merluccius polli</name>
    <name type="common">Benguela hake</name>
    <name type="synonym">Merluccius cadenati</name>
    <dbReference type="NCBI Taxonomy" id="89951"/>
    <lineage>
        <taxon>Eukaryota</taxon>
        <taxon>Metazoa</taxon>
        <taxon>Chordata</taxon>
        <taxon>Craniata</taxon>
        <taxon>Vertebrata</taxon>
        <taxon>Euteleostomi</taxon>
        <taxon>Actinopterygii</taxon>
        <taxon>Neopterygii</taxon>
        <taxon>Teleostei</taxon>
        <taxon>Neoteleostei</taxon>
        <taxon>Acanthomorphata</taxon>
        <taxon>Zeiogadaria</taxon>
        <taxon>Gadariae</taxon>
        <taxon>Gadiformes</taxon>
        <taxon>Gadoidei</taxon>
        <taxon>Merlucciidae</taxon>
        <taxon>Merluccius</taxon>
    </lineage>
</organism>
<protein>
    <submittedName>
        <fullName evidence="9">Nuclease HARBI1</fullName>
    </submittedName>
</protein>
<comment type="cofactor">
    <cofactor evidence="1">
        <name>a divalent metal cation</name>
        <dbReference type="ChEBI" id="CHEBI:60240"/>
    </cofactor>
</comment>
<keyword evidence="5" id="KW-0479">Metal-binding</keyword>
<evidence type="ECO:0000256" key="3">
    <source>
        <dbReference type="ARBA" id="ARBA00006958"/>
    </source>
</evidence>
<comment type="subcellular location">
    <subcellularLocation>
        <location evidence="2">Nucleus</location>
    </subcellularLocation>
</comment>
<dbReference type="GO" id="GO:0046872">
    <property type="term" value="F:metal ion binding"/>
    <property type="evidence" value="ECO:0007669"/>
    <property type="project" value="UniProtKB-KW"/>
</dbReference>
<dbReference type="Pfam" id="PF13359">
    <property type="entry name" value="DDE_Tnp_4"/>
    <property type="match status" value="1"/>
</dbReference>
<dbReference type="Proteomes" id="UP001174136">
    <property type="component" value="Unassembled WGS sequence"/>
</dbReference>
<accession>A0AA47N029</accession>
<gene>
    <name evidence="9" type="primary">HARBI1_4</name>
    <name evidence="9" type="ORF">N1851_009457</name>
</gene>